<feature type="compositionally biased region" description="Low complexity" evidence="1">
    <location>
        <begin position="189"/>
        <end position="203"/>
    </location>
</feature>
<organism evidence="2 3">
    <name type="scientific">Toxoplasma gondii GAB2-2007-GAL-DOM2</name>
    <dbReference type="NCBI Taxonomy" id="1130820"/>
    <lineage>
        <taxon>Eukaryota</taxon>
        <taxon>Sar</taxon>
        <taxon>Alveolata</taxon>
        <taxon>Apicomplexa</taxon>
        <taxon>Conoidasida</taxon>
        <taxon>Coccidia</taxon>
        <taxon>Eucoccidiorida</taxon>
        <taxon>Eimeriorina</taxon>
        <taxon>Sarcocystidae</taxon>
        <taxon>Toxoplasma</taxon>
    </lineage>
</organism>
<feature type="compositionally biased region" description="Low complexity" evidence="1">
    <location>
        <begin position="166"/>
        <end position="182"/>
    </location>
</feature>
<feature type="compositionally biased region" description="Basic and acidic residues" evidence="1">
    <location>
        <begin position="774"/>
        <end position="785"/>
    </location>
</feature>
<dbReference type="OrthoDB" id="331111at2759"/>
<feature type="compositionally biased region" description="Low complexity" evidence="1">
    <location>
        <begin position="219"/>
        <end position="231"/>
    </location>
</feature>
<feature type="compositionally biased region" description="Low complexity" evidence="1">
    <location>
        <begin position="877"/>
        <end position="891"/>
    </location>
</feature>
<feature type="compositionally biased region" description="Basic and acidic residues" evidence="1">
    <location>
        <begin position="557"/>
        <end position="568"/>
    </location>
</feature>
<gene>
    <name evidence="2" type="ORF">TGDOM2_206640</name>
</gene>
<feature type="region of interest" description="Disordered" evidence="1">
    <location>
        <begin position="289"/>
        <end position="502"/>
    </location>
</feature>
<feature type="region of interest" description="Disordered" evidence="1">
    <location>
        <begin position="1"/>
        <end position="52"/>
    </location>
</feature>
<dbReference type="Proteomes" id="UP000028837">
    <property type="component" value="Unassembled WGS sequence"/>
</dbReference>
<feature type="region of interest" description="Disordered" evidence="1">
    <location>
        <begin position="1235"/>
        <end position="1282"/>
    </location>
</feature>
<feature type="region of interest" description="Disordered" evidence="1">
    <location>
        <begin position="1134"/>
        <end position="1177"/>
    </location>
</feature>
<feature type="compositionally biased region" description="Polar residues" evidence="1">
    <location>
        <begin position="82"/>
        <end position="132"/>
    </location>
</feature>
<sequence length="1282" mass="144033">MMEETKKLPEVPVAFERQGDTEVKGNQNDSSLHGVERKALSAQQGLPDGSTRCSLLPDSSTLCSSISETSSASLLVASESSPENGAQLTPTSAAALQSGGHTPQGFTSRTDSLAHSGGFSSPTETIPSTLTDARSADSRLPSRGDGAIESTGECHPPAPDAIPSVGGTSPSAAAARGASTAAIVKSPVSGARGSASSRASGARLTGVASPIEERSGNRPAASSSSSSWAPADTTRGGRAGVVAGAGGMTLRLARASDGSFTVVDNGTGMPAREWVQQLQLQAADPTPILRLRVHPETGEVTRTRKRTEDGERQGPGGPDCNEEERSATAWRSGPSYVRQEFDDGSRSGSSRGRPANSSGPPGPLMRPPSLSEAFSTAVATTHRFRYRSTSVAGRGRGSSRGPTDQQLFERDTYTDIVHSSEDSGLTWGEKRAKDGSWREKWMQQTMEEEEEDTSEGDKGEERGSGGIRTRRTRRRTFGQNHGINESRRERWSERWEEVEGRRRTVEKAVQQLDEDGNVVQEWFEVIEENLETGETKVTKAGEDSRAYFGSVCGPQSPREELGDHRERGTTSSLSQDDLNRESETKNAKQQTSRRARLSRRWKEESHRRVSAETGEDEVFWSVFEESQGGREKGRRRRRDRTKGTEETEVWYRAFDSETGETMETWEERWIEKADGEKWGEKKGVNTQKEEWGEKWRENAAGEREVDRWARTEDGRRQWGEKKGRGRPKKDGEGTQENGCEHSSEERTPEDYTERWEIEHRDDAYVSFTDRWWERPEEGSRWGEKKKVTHTTLQGPPNGPNAEDETGATDRVVELNEKWYDNGQEKMVDEWRTELLLESAADDNENGPRRILHQVKSGRKHTNRYCDGTQWGENWHQSQAASPGASSSSSSATDGNVDSANEADGVVSHQVTVQIRTPSGRFEVHTVEASAPVLRLASTSRDSWWREPHGNSWGEKMYHDLEQGSEQHEKWYDNGHERQVDRWRVAPDGSRTGEKFGSKTDGTEWREAWGRQASGEGAEEDSWIEKRWKERNRDGEGVNEWGETEGSEGRKRWNQKWWKKESWHGGDEFVEKWEDDGHGNKSTVKLGSTWKHREGCREVTDWFEDKFGEVAHSQEKWAYKRGHSASGDNWLEKWNERPEEKSATKSGSNARGDEWSEQWKETFDENGEKSTTWAEKTGRNAQGDAWYETWLERRSNWKMAIKEGRNARGEEWQEKWGEDLHEDGSGEKWCQKWAKDNAGNRHGKSWGDRWGKDGKGGHRWGEEWSNDDVNKWWHDTDGRPAGC</sequence>
<feature type="region of interest" description="Disordered" evidence="1">
    <location>
        <begin position="876"/>
        <end position="904"/>
    </location>
</feature>
<feature type="compositionally biased region" description="Low complexity" evidence="1">
    <location>
        <begin position="346"/>
        <end position="359"/>
    </location>
</feature>
<feature type="compositionally biased region" description="Basic and acidic residues" evidence="1">
    <location>
        <begin position="600"/>
        <end position="610"/>
    </location>
</feature>
<reference evidence="2 3" key="1">
    <citation type="submission" date="2014-02" db="EMBL/GenBank/DDBJ databases">
        <authorList>
            <person name="Sibley D."/>
            <person name="Venepally P."/>
            <person name="Karamycheva S."/>
            <person name="Hadjithomas M."/>
            <person name="Khan A."/>
            <person name="Brunk B."/>
            <person name="Roos D."/>
            <person name="Caler E."/>
            <person name="Lorenzi H."/>
        </authorList>
    </citation>
    <scope>NUCLEOTIDE SEQUENCE [LARGE SCALE GENOMIC DNA]</scope>
    <source>
        <strain evidence="2 3">GAB2-2007-GAL-DOM2</strain>
    </source>
</reference>
<feature type="compositionally biased region" description="Basic and acidic residues" evidence="1">
    <location>
        <begin position="293"/>
        <end position="312"/>
    </location>
</feature>
<name>A0A086JJ60_TOXGO</name>
<accession>A0A086JJ60</accession>
<feature type="compositionally biased region" description="Basic and acidic residues" evidence="1">
    <location>
        <begin position="428"/>
        <end position="441"/>
    </location>
</feature>
<proteinExistence type="predicted"/>
<feature type="region of interest" description="Disordered" evidence="1">
    <location>
        <begin position="774"/>
        <end position="806"/>
    </location>
</feature>
<feature type="region of interest" description="Disordered" evidence="1">
    <location>
        <begin position="981"/>
        <end position="1025"/>
    </location>
</feature>
<dbReference type="EMBL" id="AHZU02001453">
    <property type="protein sequence ID" value="KFG32178.1"/>
    <property type="molecule type" value="Genomic_DNA"/>
</dbReference>
<dbReference type="VEuPathDB" id="ToxoDB:TGDOM2_206640"/>
<feature type="compositionally biased region" description="Basic and acidic residues" evidence="1">
    <location>
        <begin position="1150"/>
        <end position="1167"/>
    </location>
</feature>
<feature type="region of interest" description="Disordered" evidence="1">
    <location>
        <begin position="546"/>
        <end position="647"/>
    </location>
</feature>
<feature type="region of interest" description="Disordered" evidence="1">
    <location>
        <begin position="73"/>
        <end position="236"/>
    </location>
</feature>
<evidence type="ECO:0000313" key="2">
    <source>
        <dbReference type="EMBL" id="KFG32178.1"/>
    </source>
</evidence>
<evidence type="ECO:0000313" key="3">
    <source>
        <dbReference type="Proteomes" id="UP000028837"/>
    </source>
</evidence>
<feature type="region of interest" description="Disordered" evidence="1">
    <location>
        <begin position="670"/>
        <end position="756"/>
    </location>
</feature>
<evidence type="ECO:0000256" key="1">
    <source>
        <dbReference type="SAM" id="MobiDB-lite"/>
    </source>
</evidence>
<comment type="caution">
    <text evidence="2">The sequence shown here is derived from an EMBL/GenBank/DDBJ whole genome shotgun (WGS) entry which is preliminary data.</text>
</comment>
<feature type="compositionally biased region" description="Basic and acidic residues" evidence="1">
    <location>
        <begin position="484"/>
        <end position="502"/>
    </location>
</feature>
<feature type="compositionally biased region" description="Basic and acidic residues" evidence="1">
    <location>
        <begin position="981"/>
        <end position="1008"/>
    </location>
</feature>
<feature type="compositionally biased region" description="Basic and acidic residues" evidence="1">
    <location>
        <begin position="407"/>
        <end position="421"/>
    </location>
</feature>
<feature type="compositionally biased region" description="Basic and acidic residues" evidence="1">
    <location>
        <begin position="577"/>
        <end position="586"/>
    </location>
</feature>
<protein>
    <submittedName>
        <fullName evidence="2">Putative at hook motif protein</fullName>
    </submittedName>
</protein>